<gene>
    <name evidence="4" type="ORF">dnm_026260</name>
</gene>
<feature type="transmembrane region" description="Helical" evidence="1">
    <location>
        <begin position="227"/>
        <end position="245"/>
    </location>
</feature>
<evidence type="ECO:0000313" key="5">
    <source>
        <dbReference type="Proteomes" id="UP000663722"/>
    </source>
</evidence>
<dbReference type="RefSeq" id="WP_207682172.1">
    <property type="nucleotide sequence ID" value="NZ_CP061800.1"/>
</dbReference>
<feature type="domain" description="Heparan-alpha-glucosaminide N-acetyltransferase catalytic" evidence="3">
    <location>
        <begin position="24"/>
        <end position="220"/>
    </location>
</feature>
<protein>
    <submittedName>
        <fullName evidence="4">DUF1624 and DUF418</fullName>
    </submittedName>
</protein>
<name>A0A975BJ98_9BACT</name>
<feature type="transmembrane region" description="Helical" evidence="1">
    <location>
        <begin position="286"/>
        <end position="305"/>
    </location>
</feature>
<dbReference type="InterPro" id="IPR007349">
    <property type="entry name" value="DUF418"/>
</dbReference>
<sequence>MKKNKNIRNHPLADSQTPKAVLERIAGYDIARGVAIFFMIIINFSCVFSVTESDPLWLFRIVETFEGRAAATFVILAGVGISLLCRPARLANDKAGIRNNQKMLLRRAFFLIITGLSFCYTWPPDILHFYGIYLIIAVFFLTASDRRLLMTAFFSAIVFYVLLFFFDYGAGWDGETSYYADIFTIKGMIRNLCFNGFYPIFPWTVFLFVGMWLGRKDAGNVQFRKKIIFASLCMIFAAEFASFYLNQAYSTVNNFETGQGKVISYSTVPDEVSLWADVAPFPPSPLFMISGGATALIVIMLSIILAEKYPTAKWLKLFETAGQLSLTFYAAHVLLGINILDMLEYGEEEGIVFSVTSALVFLTGAFMFASFWKKRWKKGPLEWVMREFSDFPVPFRNLRIKTFGVSKTSRVRPH</sequence>
<feature type="transmembrane region" description="Helical" evidence="1">
    <location>
        <begin position="148"/>
        <end position="166"/>
    </location>
</feature>
<feature type="domain" description="DUF418" evidence="2">
    <location>
        <begin position="287"/>
        <end position="388"/>
    </location>
</feature>
<keyword evidence="1" id="KW-0472">Membrane</keyword>
<feature type="transmembrane region" description="Helical" evidence="1">
    <location>
        <begin position="351"/>
        <end position="372"/>
    </location>
</feature>
<dbReference type="KEGG" id="dmm:dnm_026260"/>
<dbReference type="EMBL" id="CP061800">
    <property type="protein sequence ID" value="QTA86602.1"/>
    <property type="molecule type" value="Genomic_DNA"/>
</dbReference>
<dbReference type="InterPro" id="IPR052529">
    <property type="entry name" value="Bact_Transport_Assoc"/>
</dbReference>
<dbReference type="Pfam" id="PF07786">
    <property type="entry name" value="HGSNAT_cat"/>
    <property type="match status" value="1"/>
</dbReference>
<organism evidence="4 5">
    <name type="scientific">Desulfonema magnum</name>
    <dbReference type="NCBI Taxonomy" id="45655"/>
    <lineage>
        <taxon>Bacteria</taxon>
        <taxon>Pseudomonadati</taxon>
        <taxon>Thermodesulfobacteriota</taxon>
        <taxon>Desulfobacteria</taxon>
        <taxon>Desulfobacterales</taxon>
        <taxon>Desulfococcaceae</taxon>
        <taxon>Desulfonema</taxon>
    </lineage>
</organism>
<feature type="transmembrane region" description="Helical" evidence="1">
    <location>
        <begin position="30"/>
        <end position="50"/>
    </location>
</feature>
<dbReference type="PANTHER" id="PTHR30590">
    <property type="entry name" value="INNER MEMBRANE PROTEIN"/>
    <property type="match status" value="1"/>
</dbReference>
<dbReference type="Proteomes" id="UP000663722">
    <property type="component" value="Chromosome"/>
</dbReference>
<dbReference type="AlphaFoldDB" id="A0A975BJ98"/>
<dbReference type="Pfam" id="PF04235">
    <property type="entry name" value="DUF418"/>
    <property type="match status" value="1"/>
</dbReference>
<proteinExistence type="predicted"/>
<keyword evidence="1" id="KW-0812">Transmembrane</keyword>
<evidence type="ECO:0000259" key="2">
    <source>
        <dbReference type="Pfam" id="PF04235"/>
    </source>
</evidence>
<reference evidence="4" key="1">
    <citation type="journal article" date="2021" name="Microb. Physiol.">
        <title>Proteogenomic Insights into the Physiology of Marine, Sulfate-Reducing, Filamentous Desulfonema limicola and Desulfonema magnum.</title>
        <authorList>
            <person name="Schnaars V."/>
            <person name="Wohlbrand L."/>
            <person name="Scheve S."/>
            <person name="Hinrichs C."/>
            <person name="Reinhardt R."/>
            <person name="Rabus R."/>
        </authorList>
    </citation>
    <scope>NUCLEOTIDE SEQUENCE</scope>
    <source>
        <strain evidence="4">4be13</strain>
    </source>
</reference>
<feature type="transmembrane region" description="Helical" evidence="1">
    <location>
        <begin position="196"/>
        <end position="215"/>
    </location>
</feature>
<evidence type="ECO:0000313" key="4">
    <source>
        <dbReference type="EMBL" id="QTA86602.1"/>
    </source>
</evidence>
<evidence type="ECO:0000256" key="1">
    <source>
        <dbReference type="SAM" id="Phobius"/>
    </source>
</evidence>
<feature type="transmembrane region" description="Helical" evidence="1">
    <location>
        <begin position="317"/>
        <end position="339"/>
    </location>
</feature>
<feature type="transmembrane region" description="Helical" evidence="1">
    <location>
        <begin position="126"/>
        <end position="143"/>
    </location>
</feature>
<keyword evidence="5" id="KW-1185">Reference proteome</keyword>
<dbReference type="PANTHER" id="PTHR30590:SF3">
    <property type="entry name" value="HYPOTHETICAL MEMBRANE SPANNING PROTEIN"/>
    <property type="match status" value="1"/>
</dbReference>
<dbReference type="InterPro" id="IPR012429">
    <property type="entry name" value="HGSNAT_cat"/>
</dbReference>
<feature type="transmembrane region" description="Helical" evidence="1">
    <location>
        <begin position="103"/>
        <end position="120"/>
    </location>
</feature>
<accession>A0A975BJ98</accession>
<evidence type="ECO:0000259" key="3">
    <source>
        <dbReference type="Pfam" id="PF07786"/>
    </source>
</evidence>
<feature type="transmembrane region" description="Helical" evidence="1">
    <location>
        <begin position="70"/>
        <end position="91"/>
    </location>
</feature>
<keyword evidence="1" id="KW-1133">Transmembrane helix</keyword>